<organism evidence="1 2">
    <name type="scientific">Ectopseudomonas composti</name>
    <dbReference type="NCBI Taxonomy" id="658457"/>
    <lineage>
        <taxon>Bacteria</taxon>
        <taxon>Pseudomonadati</taxon>
        <taxon>Pseudomonadota</taxon>
        <taxon>Gammaproteobacteria</taxon>
        <taxon>Pseudomonadales</taxon>
        <taxon>Pseudomonadaceae</taxon>
        <taxon>Ectopseudomonas</taxon>
    </lineage>
</organism>
<gene>
    <name evidence="1" type="ORF">SAMN05216601_10879</name>
</gene>
<name>A0A1I5P535_9GAMM</name>
<dbReference type="Pfam" id="PF24389">
    <property type="entry name" value="ORC-CDC6-like"/>
    <property type="match status" value="1"/>
</dbReference>
<evidence type="ECO:0000313" key="2">
    <source>
        <dbReference type="Proteomes" id="UP000182400"/>
    </source>
</evidence>
<evidence type="ECO:0000313" key="1">
    <source>
        <dbReference type="EMBL" id="SFP29155.1"/>
    </source>
</evidence>
<dbReference type="InterPro" id="IPR056955">
    <property type="entry name" value="ORC-CDC6-like"/>
</dbReference>
<accession>A0A1I5P535</accession>
<dbReference type="STRING" id="658457.SAMN05216601_10879"/>
<reference evidence="1 2" key="1">
    <citation type="submission" date="2016-10" db="EMBL/GenBank/DDBJ databases">
        <authorList>
            <person name="de Groot N.N."/>
        </authorList>
    </citation>
    <scope>NUCLEOTIDE SEQUENCE [LARGE SCALE GENOMIC DNA]</scope>
    <source>
        <strain evidence="1 2">CCUG 59231</strain>
    </source>
</reference>
<dbReference type="RefSeq" id="WP_139220745.1">
    <property type="nucleotide sequence ID" value="NZ_FOWP01000008.1"/>
</dbReference>
<dbReference type="EMBL" id="FOWP01000008">
    <property type="protein sequence ID" value="SFP29155.1"/>
    <property type="molecule type" value="Genomic_DNA"/>
</dbReference>
<dbReference type="AlphaFoldDB" id="A0A1I5P535"/>
<dbReference type="OrthoDB" id="271711at2"/>
<protein>
    <submittedName>
        <fullName evidence="1">Uncharacterized protein</fullName>
    </submittedName>
</protein>
<sequence>MSVQRNPFVDLYVTESISADTFVKVFSTALLDEADTLALYQPGNVILIGLQGSGKTALLNLLKPEVLIAYKRANVAWPLPERCARFISAGINLSKSGAMDFGQRPIEPNMASEDRRYALYFADFLNYWIVDDLLQSIETLTSATEEKISEFLGLKVSSEILDSFASDLAKNRCWLGALSAPENYSALREALDKRILEYRNFLNYNTDQLPASLKSTKTSVGEPISVTVELLRKHGILPEDLPVLIRIDQFEDLMGLEEVTDQKLRVEYRAVVYKMLGTRDSRLSYRVGARPYAVQQDFRMLGTSSVIEELRNYTIVDIDRILRRKEHSRGIFPKFVEDVFSKRLIEGGYEPPPNAKSLISYVFGKKPRPEDRARNYAKESVDGVIDREPNWPVDAAKFLNDLARSNPISAKLGEAWLRQKLRNKPTTDFDISKCEWESPKRKWWKKERIEQALLQIAAGRKQRMVWAGDADILSLSGGNILVFLSICQLIWAEHLRSGAVTTSEVPEIHSRILQDLGIQQASEYWYRKLRADPNGGDDRHRFVSVLAGELRVSLRDDKRMSYPGANGFSLSDRVAEKDTEVSLFLDLCTAYGALTVSRHTPKVSSRGQSKKWYLFPILSPYFQLPVAHTKEPVYSNADQIRKWLEKANITLQNINKINQRQKSIEAPVQQMSLPFDGVKKS</sequence>
<proteinExistence type="predicted"/>
<dbReference type="Proteomes" id="UP000182400">
    <property type="component" value="Unassembled WGS sequence"/>
</dbReference>